<accession>A0ACA9RAI9</accession>
<evidence type="ECO:0000313" key="2">
    <source>
        <dbReference type="Proteomes" id="UP000789366"/>
    </source>
</evidence>
<keyword evidence="2" id="KW-1185">Reference proteome</keyword>
<gene>
    <name evidence="1" type="ORF">SPELUC_LOCUS16558</name>
</gene>
<reference evidence="1" key="1">
    <citation type="submission" date="2021-06" db="EMBL/GenBank/DDBJ databases">
        <authorList>
            <person name="Kallberg Y."/>
            <person name="Tangrot J."/>
            <person name="Rosling A."/>
        </authorList>
    </citation>
    <scope>NUCLEOTIDE SEQUENCE</scope>
    <source>
        <strain evidence="1">28 12/20/2015</strain>
    </source>
</reference>
<evidence type="ECO:0000313" key="1">
    <source>
        <dbReference type="EMBL" id="CAG8782935.1"/>
    </source>
</evidence>
<feature type="non-terminal residue" evidence="1">
    <location>
        <position position="83"/>
    </location>
</feature>
<dbReference type="EMBL" id="CAJVPW010062098">
    <property type="protein sequence ID" value="CAG8782935.1"/>
    <property type="molecule type" value="Genomic_DNA"/>
</dbReference>
<organism evidence="1 2">
    <name type="scientific">Cetraspora pellucida</name>
    <dbReference type="NCBI Taxonomy" id="1433469"/>
    <lineage>
        <taxon>Eukaryota</taxon>
        <taxon>Fungi</taxon>
        <taxon>Fungi incertae sedis</taxon>
        <taxon>Mucoromycota</taxon>
        <taxon>Glomeromycotina</taxon>
        <taxon>Glomeromycetes</taxon>
        <taxon>Diversisporales</taxon>
        <taxon>Gigasporaceae</taxon>
        <taxon>Cetraspora</taxon>
    </lineage>
</organism>
<dbReference type="Proteomes" id="UP000789366">
    <property type="component" value="Unassembled WGS sequence"/>
</dbReference>
<proteinExistence type="predicted"/>
<sequence length="83" mass="10100">MPTDFGRPLINIQKYYLSFKAEEWCNWIILYSIPLLHKYLPEKYLNGWSNFVKATKLCLNETLLKDELKEIQILFIKFIKHYE</sequence>
<name>A0ACA9RAI9_9GLOM</name>
<protein>
    <submittedName>
        <fullName evidence="1">11028_t:CDS:1</fullName>
    </submittedName>
</protein>
<comment type="caution">
    <text evidence="1">The sequence shown here is derived from an EMBL/GenBank/DDBJ whole genome shotgun (WGS) entry which is preliminary data.</text>
</comment>
<feature type="non-terminal residue" evidence="1">
    <location>
        <position position="1"/>
    </location>
</feature>